<organism evidence="1 2">
    <name type="scientific">Trichonephila clavata</name>
    <name type="common">Joro spider</name>
    <name type="synonym">Nephila clavata</name>
    <dbReference type="NCBI Taxonomy" id="2740835"/>
    <lineage>
        <taxon>Eukaryota</taxon>
        <taxon>Metazoa</taxon>
        <taxon>Ecdysozoa</taxon>
        <taxon>Arthropoda</taxon>
        <taxon>Chelicerata</taxon>
        <taxon>Arachnida</taxon>
        <taxon>Araneae</taxon>
        <taxon>Araneomorphae</taxon>
        <taxon>Entelegynae</taxon>
        <taxon>Araneoidea</taxon>
        <taxon>Nephilidae</taxon>
        <taxon>Trichonephila</taxon>
    </lineage>
</organism>
<dbReference type="EMBL" id="BMAO01014735">
    <property type="protein sequence ID" value="GFQ96722.1"/>
    <property type="molecule type" value="Genomic_DNA"/>
</dbReference>
<protein>
    <submittedName>
        <fullName evidence="1">Uncharacterized protein</fullName>
    </submittedName>
</protein>
<comment type="caution">
    <text evidence="1">The sequence shown here is derived from an EMBL/GenBank/DDBJ whole genome shotgun (WGS) entry which is preliminary data.</text>
</comment>
<gene>
    <name evidence="1" type="ORF">TNCT_195081</name>
</gene>
<proteinExistence type="predicted"/>
<dbReference type="Proteomes" id="UP000887116">
    <property type="component" value="Unassembled WGS sequence"/>
</dbReference>
<accession>A0A8X6ILE9</accession>
<reference evidence="1" key="1">
    <citation type="submission" date="2020-07" db="EMBL/GenBank/DDBJ databases">
        <title>Multicomponent nature underlies the extraordinary mechanical properties of spider dragline silk.</title>
        <authorList>
            <person name="Kono N."/>
            <person name="Nakamura H."/>
            <person name="Mori M."/>
            <person name="Yoshida Y."/>
            <person name="Ohtoshi R."/>
            <person name="Malay A.D."/>
            <person name="Moran D.A.P."/>
            <person name="Tomita M."/>
            <person name="Numata K."/>
            <person name="Arakawa K."/>
        </authorList>
    </citation>
    <scope>NUCLEOTIDE SEQUENCE</scope>
</reference>
<sequence>MNIRFILTKRFLWTILSSWKYRRIPPTQTRYRIRGHMCQKIMSRYLPPGAEVLKRLQKLLEVTTVFICIDLGPLEQTTERSFVLGFIVHYV</sequence>
<evidence type="ECO:0000313" key="2">
    <source>
        <dbReference type="Proteomes" id="UP000887116"/>
    </source>
</evidence>
<keyword evidence="2" id="KW-1185">Reference proteome</keyword>
<evidence type="ECO:0000313" key="1">
    <source>
        <dbReference type="EMBL" id="GFQ96722.1"/>
    </source>
</evidence>
<dbReference type="AlphaFoldDB" id="A0A8X6ILE9"/>
<name>A0A8X6ILE9_TRICU</name>